<gene>
    <name evidence="8" type="ORF">GPL20_20545</name>
</gene>
<dbReference type="EMBL" id="WQNE01000017">
    <property type="protein sequence ID" value="MVT75395.1"/>
    <property type="molecule type" value="Genomic_DNA"/>
</dbReference>
<dbReference type="InterPro" id="IPR002937">
    <property type="entry name" value="Amino_oxidase"/>
</dbReference>
<dbReference type="EC" id="1.13.12.3" evidence="3"/>
<keyword evidence="5" id="KW-0073">Auxin biosynthesis</keyword>
<dbReference type="InterPro" id="IPR036188">
    <property type="entry name" value="FAD/NAD-bd_sf"/>
</dbReference>
<comment type="caution">
    <text evidence="8">The sequence shown here is derived from an EMBL/GenBank/DDBJ whole genome shotgun (WGS) entry which is preliminary data.</text>
</comment>
<dbReference type="Proteomes" id="UP000449969">
    <property type="component" value="Unassembled WGS sequence"/>
</dbReference>
<evidence type="ECO:0000256" key="4">
    <source>
        <dbReference type="ARBA" id="ARBA00017871"/>
    </source>
</evidence>
<dbReference type="SUPFAM" id="SSF51905">
    <property type="entry name" value="FAD/NAD(P)-binding domain"/>
    <property type="match status" value="1"/>
</dbReference>
<feature type="domain" description="Amine oxidase" evidence="7">
    <location>
        <begin position="16"/>
        <end position="84"/>
    </location>
</feature>
<evidence type="ECO:0000259" key="7">
    <source>
        <dbReference type="Pfam" id="PF01593"/>
    </source>
</evidence>
<dbReference type="PANTHER" id="PTHR10742">
    <property type="entry name" value="FLAVIN MONOAMINE OXIDASE"/>
    <property type="match status" value="1"/>
</dbReference>
<sequence length="423" mass="45904">MSEPSEHIVIVGAGAAGLMAARDLARAGRRVTILEARERCGGRIHSLPAAQFGDPADAGAEFVHGEAPVTRGLLREAGLSLQQIEGVQWGFDGASLSREDRHDPHEAELKVVLRGLKHDLTVADFLRRHFADEEYARLRHSIERMVEGYDAADPERASTLALREEWMDGRHSPQARIKGGYGALIDFMVAECRRRGVAIRLGCAVSAIEEVGGAVAVRCAGGDVLACDRVILTVPLPLLRELALPTSAREKAAAADDIGFGNVIKILLRFARPWWREREEDLADMTFLLTDETIPVWWTRCPDQHPLLTGWFGGPRTVELGGLDQQALIDAGLDSLAAIFGLSREVLARDLVAAAAINWMHDPFARGAYSWATPRTRAAQTILARADGAVLFSGEALYRGRDMGTVEAALASGLETAGMILRG</sequence>
<dbReference type="PRINTS" id="PR00420">
    <property type="entry name" value="RNGMNOXGNASE"/>
</dbReference>
<evidence type="ECO:0000256" key="2">
    <source>
        <dbReference type="ARBA" id="ARBA00005833"/>
    </source>
</evidence>
<dbReference type="AlphaFoldDB" id="A0A844TCT2"/>
<proteinExistence type="inferred from homology"/>
<dbReference type="SUPFAM" id="SSF54373">
    <property type="entry name" value="FAD-linked reductases, C-terminal domain"/>
    <property type="match status" value="1"/>
</dbReference>
<keyword evidence="9" id="KW-1185">Reference proteome</keyword>
<evidence type="ECO:0000313" key="8">
    <source>
        <dbReference type="EMBL" id="MVT75395.1"/>
    </source>
</evidence>
<feature type="domain" description="Amine oxidase" evidence="7">
    <location>
        <begin position="115"/>
        <end position="420"/>
    </location>
</feature>
<dbReference type="RefSeq" id="WP_157331323.1">
    <property type="nucleotide sequence ID" value="NZ_WQNE01000017.1"/>
</dbReference>
<dbReference type="GO" id="GO:0050361">
    <property type="term" value="F:tryptophan 2-monooxygenase activity"/>
    <property type="evidence" value="ECO:0007669"/>
    <property type="project" value="UniProtKB-EC"/>
</dbReference>
<comment type="pathway">
    <text evidence="1">Plant hormone metabolism; auxin biosynthesis.</text>
</comment>
<dbReference type="PANTHER" id="PTHR10742:SF410">
    <property type="entry name" value="LYSINE-SPECIFIC HISTONE DEMETHYLASE 2"/>
    <property type="match status" value="1"/>
</dbReference>
<dbReference type="InterPro" id="IPR050281">
    <property type="entry name" value="Flavin_monoamine_oxidase"/>
</dbReference>
<organism evidence="8 9">
    <name type="scientific">Bradyrhizobium cajani</name>
    <dbReference type="NCBI Taxonomy" id="1928661"/>
    <lineage>
        <taxon>Bacteria</taxon>
        <taxon>Pseudomonadati</taxon>
        <taxon>Pseudomonadota</taxon>
        <taxon>Alphaproteobacteria</taxon>
        <taxon>Hyphomicrobiales</taxon>
        <taxon>Nitrobacteraceae</taxon>
        <taxon>Bradyrhizobium</taxon>
    </lineage>
</organism>
<name>A0A844TCT2_9BRAD</name>
<dbReference type="Pfam" id="PF01593">
    <property type="entry name" value="Amino_oxidase"/>
    <property type="match status" value="2"/>
</dbReference>
<evidence type="ECO:0000256" key="6">
    <source>
        <dbReference type="ARBA" id="ARBA00047321"/>
    </source>
</evidence>
<dbReference type="Gene3D" id="3.50.50.60">
    <property type="entry name" value="FAD/NAD(P)-binding domain"/>
    <property type="match status" value="1"/>
</dbReference>
<dbReference type="GO" id="GO:0009851">
    <property type="term" value="P:auxin biosynthetic process"/>
    <property type="evidence" value="ECO:0007669"/>
    <property type="project" value="UniProtKB-KW"/>
</dbReference>
<dbReference type="OrthoDB" id="337830at2"/>
<evidence type="ECO:0000256" key="5">
    <source>
        <dbReference type="ARBA" id="ARBA00023070"/>
    </source>
</evidence>
<accession>A0A844TCT2</accession>
<evidence type="ECO:0000313" key="9">
    <source>
        <dbReference type="Proteomes" id="UP000449969"/>
    </source>
</evidence>
<comment type="similarity">
    <text evidence="2">Belongs to the tryptophan 2-monooxygenase family.</text>
</comment>
<comment type="catalytic activity">
    <reaction evidence="6">
        <text>L-tryptophan + O2 = indole-3-acetamide + CO2 + H2O</text>
        <dbReference type="Rhea" id="RHEA:16165"/>
        <dbReference type="ChEBI" id="CHEBI:15377"/>
        <dbReference type="ChEBI" id="CHEBI:15379"/>
        <dbReference type="ChEBI" id="CHEBI:16031"/>
        <dbReference type="ChEBI" id="CHEBI:16526"/>
        <dbReference type="ChEBI" id="CHEBI:57912"/>
        <dbReference type="EC" id="1.13.12.3"/>
    </reaction>
</comment>
<evidence type="ECO:0000256" key="3">
    <source>
        <dbReference type="ARBA" id="ARBA00012535"/>
    </source>
</evidence>
<protein>
    <recommendedName>
        <fullName evidence="4">Tryptophan 2-monooxygenase</fullName>
        <ecNumber evidence="3">1.13.12.3</ecNumber>
    </recommendedName>
</protein>
<evidence type="ECO:0000256" key="1">
    <source>
        <dbReference type="ARBA" id="ARBA00004814"/>
    </source>
</evidence>
<reference evidence="8 9" key="1">
    <citation type="submission" date="2019-12" db="EMBL/GenBank/DDBJ databases">
        <title>Draft genome sequences Bradyrhizobium cajani AMBPC1010, Bradyrhizobium pachyrhizi AMBPC1040 and Bradyrhizobium yuanmingense ALSPC3051, three plant growth promoting strains isolated from nodules of Cajanus cajan L. in Dominican Republic.</title>
        <authorList>
            <person name="Flores-Felix J.D."/>
            <person name="Araujo J."/>
            <person name="Diaz-Alcantara C."/>
            <person name="Gonzalez-Andres F."/>
            <person name="Velazquez E."/>
        </authorList>
    </citation>
    <scope>NUCLEOTIDE SEQUENCE [LARGE SCALE GENOMIC DNA]</scope>
    <source>
        <strain evidence="8 9">1010</strain>
    </source>
</reference>